<sequence length="345" mass="38247">MNFVVFKRKSGKLFSSLLLLAAILAVYLPANSAKAEVLYATEDVENLKIDSPIVLVFDQAIQFNPMFITNPATPNTNFNGIQLLDLTNPLIPTPVSIHLEAAGNKLKVIPDPSLLSPDTDYQLVIDKDIVTTGAPGGFVFANAALIQTLTYEFSTGSLSFLELMRGGGEINDLIEYFTPRQMIVTAPVRYFDKMEAIHRQRGMSGTDTESVTNLNISLDDPYGKVVRIVVKVGVQEKEINYLHISGASPSYDFAFAGLPDRGYDIQVFAYNSVDEEDDEHLLDSRVIKVAPTPNKATTTVKANDSYKMAGRSFTLYQLMQKEKDMQKLLTENSMKDIKVQVVEEN</sequence>
<evidence type="ECO:0000313" key="3">
    <source>
        <dbReference type="Proteomes" id="UP000531594"/>
    </source>
</evidence>
<dbReference type="Proteomes" id="UP000531594">
    <property type="component" value="Unassembled WGS sequence"/>
</dbReference>
<feature type="signal peptide" evidence="1">
    <location>
        <begin position="1"/>
        <end position="35"/>
    </location>
</feature>
<dbReference type="EMBL" id="JACHGK010000004">
    <property type="protein sequence ID" value="MBB6445153.1"/>
    <property type="molecule type" value="Genomic_DNA"/>
</dbReference>
<dbReference type="RefSeq" id="WP_184524905.1">
    <property type="nucleotide sequence ID" value="NZ_JACHGK010000004.1"/>
</dbReference>
<comment type="caution">
    <text evidence="2">The sequence shown here is derived from an EMBL/GenBank/DDBJ whole genome shotgun (WGS) entry which is preliminary data.</text>
</comment>
<gene>
    <name evidence="2" type="ORF">HNR53_001763</name>
</gene>
<proteinExistence type="predicted"/>
<evidence type="ECO:0000313" key="2">
    <source>
        <dbReference type="EMBL" id="MBB6445153.1"/>
    </source>
</evidence>
<keyword evidence="3" id="KW-1185">Reference proteome</keyword>
<feature type="chain" id="PRO_5030658456" description="SbsA Ig-like domain-containing protein" evidence="1">
    <location>
        <begin position="36"/>
        <end position="345"/>
    </location>
</feature>
<dbReference type="AlphaFoldDB" id="A0A7X0LV21"/>
<accession>A0A7X0LV21</accession>
<name>A0A7X0LV21_9BACI</name>
<evidence type="ECO:0000256" key="1">
    <source>
        <dbReference type="SAM" id="SignalP"/>
    </source>
</evidence>
<organism evidence="2 3">
    <name type="scientific">Bacillus benzoevorans</name>
    <dbReference type="NCBI Taxonomy" id="1456"/>
    <lineage>
        <taxon>Bacteria</taxon>
        <taxon>Bacillati</taxon>
        <taxon>Bacillota</taxon>
        <taxon>Bacilli</taxon>
        <taxon>Bacillales</taxon>
        <taxon>Bacillaceae</taxon>
        <taxon>Bacillus</taxon>
    </lineage>
</organism>
<protein>
    <recommendedName>
        <fullName evidence="4">SbsA Ig-like domain-containing protein</fullName>
    </recommendedName>
</protein>
<reference evidence="2 3" key="1">
    <citation type="submission" date="2020-08" db="EMBL/GenBank/DDBJ databases">
        <title>Genomic Encyclopedia of Type Strains, Phase IV (KMG-IV): sequencing the most valuable type-strain genomes for metagenomic binning, comparative biology and taxonomic classification.</title>
        <authorList>
            <person name="Goeker M."/>
        </authorList>
    </citation>
    <scope>NUCLEOTIDE SEQUENCE [LARGE SCALE GENOMIC DNA]</scope>
    <source>
        <strain evidence="2 3">DSM 5391</strain>
    </source>
</reference>
<evidence type="ECO:0008006" key="4">
    <source>
        <dbReference type="Google" id="ProtNLM"/>
    </source>
</evidence>
<keyword evidence="1" id="KW-0732">Signal</keyword>